<dbReference type="EMBL" id="AFBI03000001">
    <property type="protein sequence ID" value="EJW05395.1"/>
    <property type="molecule type" value="Genomic_DNA"/>
</dbReference>
<dbReference type="InParanoid" id="J9DS42"/>
<comment type="caution">
    <text evidence="1">The sequence shown here is derived from an EMBL/GenBank/DDBJ whole genome shotgun (WGS) entry which is preliminary data.</text>
</comment>
<dbReference type="VEuPathDB" id="MicrosporidiaDB:EDEG_00004"/>
<gene>
    <name evidence="1" type="ORF">EDEG_00004</name>
</gene>
<dbReference type="AlphaFoldDB" id="J9DS42"/>
<dbReference type="HOGENOM" id="CLU_2084802_0_0_1"/>
<dbReference type="Proteomes" id="UP000003163">
    <property type="component" value="Unassembled WGS sequence"/>
</dbReference>
<organism evidence="1 2">
    <name type="scientific">Edhazardia aedis (strain USNM 41457)</name>
    <name type="common">Microsporidian parasite</name>
    <dbReference type="NCBI Taxonomy" id="1003232"/>
    <lineage>
        <taxon>Eukaryota</taxon>
        <taxon>Fungi</taxon>
        <taxon>Fungi incertae sedis</taxon>
        <taxon>Microsporidia</taxon>
        <taxon>Edhazardia</taxon>
    </lineage>
</organism>
<name>J9DS42_EDHAE</name>
<sequence>MDDKASVLTKKYKVTTDSLTQSSLSKYKSRFGNNKNIGQTKDMYLPSKYLIYHIFKRFYADTVKKVISLGDKLSLYTTFESRKINNSSIVSFFSRSQPYASNFLKTNDQISKNTKLA</sequence>
<accession>J9DS42</accession>
<reference evidence="2" key="2">
    <citation type="submission" date="2015-07" db="EMBL/GenBank/DDBJ databases">
        <title>Contrasting host-pathogen interactions and genome evolution in two generalist and specialist microsporidian pathogens of mosquitoes.</title>
        <authorList>
            <consortium name="The Broad Institute Genomics Platform"/>
            <consortium name="The Broad Institute Genome Sequencing Center for Infectious Disease"/>
            <person name="Cuomo C.A."/>
            <person name="Sanscrainte N.D."/>
            <person name="Goldberg J.M."/>
            <person name="Heiman D."/>
            <person name="Young S."/>
            <person name="Zeng Q."/>
            <person name="Becnel J.J."/>
            <person name="Birren B.W."/>
        </authorList>
    </citation>
    <scope>NUCLEOTIDE SEQUENCE [LARGE SCALE GENOMIC DNA]</scope>
    <source>
        <strain evidence="2">USNM 41457</strain>
    </source>
</reference>
<protein>
    <submittedName>
        <fullName evidence="1">Uncharacterized protein</fullName>
    </submittedName>
</protein>
<evidence type="ECO:0000313" key="2">
    <source>
        <dbReference type="Proteomes" id="UP000003163"/>
    </source>
</evidence>
<proteinExistence type="predicted"/>
<keyword evidence="2" id="KW-1185">Reference proteome</keyword>
<evidence type="ECO:0000313" key="1">
    <source>
        <dbReference type="EMBL" id="EJW05395.1"/>
    </source>
</evidence>
<reference evidence="1 2" key="1">
    <citation type="submission" date="2011-08" db="EMBL/GenBank/DDBJ databases">
        <authorList>
            <person name="Liu Z.J."/>
            <person name="Shi F.L."/>
            <person name="Lu J.Q."/>
            <person name="Li M."/>
            <person name="Wang Z.L."/>
        </authorList>
    </citation>
    <scope>NUCLEOTIDE SEQUENCE [LARGE SCALE GENOMIC DNA]</scope>
    <source>
        <strain evidence="1 2">USNM 41457</strain>
    </source>
</reference>